<dbReference type="InterPro" id="IPR023170">
    <property type="entry name" value="HhH_base_excis_C"/>
</dbReference>
<keyword evidence="11" id="KW-0234">DNA repair</keyword>
<reference evidence="13 14" key="1">
    <citation type="submission" date="2017-03" db="EMBL/GenBank/DDBJ databases">
        <title>Lifting the veil on microbial sulfur biogeochemistry in mining wastewaters.</title>
        <authorList>
            <person name="Kantor R.S."/>
            <person name="Colenbrander Nelson T."/>
            <person name="Marshall S."/>
            <person name="Bennett D."/>
            <person name="Apte S."/>
            <person name="Camacho D."/>
            <person name="Thomas B.C."/>
            <person name="Warren L.A."/>
            <person name="Banfield J.F."/>
        </authorList>
    </citation>
    <scope>NUCLEOTIDE SEQUENCE [LARGE SCALE GENOMIC DNA]</scope>
    <source>
        <strain evidence="13">32-69-9</strain>
    </source>
</reference>
<dbReference type="Gene3D" id="1.10.10.60">
    <property type="entry name" value="Homeodomain-like"/>
    <property type="match status" value="1"/>
</dbReference>
<organism evidence="13 14">
    <name type="scientific">Brevundimonas subvibrioides</name>
    <dbReference type="NCBI Taxonomy" id="74313"/>
    <lineage>
        <taxon>Bacteria</taxon>
        <taxon>Pseudomonadati</taxon>
        <taxon>Pseudomonadota</taxon>
        <taxon>Alphaproteobacteria</taxon>
        <taxon>Caulobacterales</taxon>
        <taxon>Caulobacteraceae</taxon>
        <taxon>Brevundimonas</taxon>
    </lineage>
</organism>
<dbReference type="GO" id="GO:0003700">
    <property type="term" value="F:DNA-binding transcription factor activity"/>
    <property type="evidence" value="ECO:0007669"/>
    <property type="project" value="InterPro"/>
</dbReference>
<dbReference type="PANTHER" id="PTHR46796">
    <property type="entry name" value="HTH-TYPE TRANSCRIPTIONAL ACTIVATOR RHAS-RELATED"/>
    <property type="match status" value="1"/>
</dbReference>
<dbReference type="FunFam" id="3.40.10.10:FF:000001">
    <property type="entry name" value="DNA-3-methyladenine glycosylase 2"/>
    <property type="match status" value="1"/>
</dbReference>
<dbReference type="Pfam" id="PF06029">
    <property type="entry name" value="AlkA_N"/>
    <property type="match status" value="1"/>
</dbReference>
<evidence type="ECO:0000256" key="6">
    <source>
        <dbReference type="ARBA" id="ARBA00022833"/>
    </source>
</evidence>
<dbReference type="AlphaFoldDB" id="A0A258FEJ9"/>
<dbReference type="GO" id="GO:0032259">
    <property type="term" value="P:methylation"/>
    <property type="evidence" value="ECO:0007669"/>
    <property type="project" value="UniProtKB-KW"/>
</dbReference>
<protein>
    <submittedName>
        <fullName evidence="13">AraC family transcriptional regulator</fullName>
    </submittedName>
</protein>
<dbReference type="SUPFAM" id="SSF55945">
    <property type="entry name" value="TATA-box binding protein-like"/>
    <property type="match status" value="1"/>
</dbReference>
<evidence type="ECO:0000259" key="12">
    <source>
        <dbReference type="PROSITE" id="PS01124"/>
    </source>
</evidence>
<evidence type="ECO:0000256" key="3">
    <source>
        <dbReference type="ARBA" id="ARBA00022679"/>
    </source>
</evidence>
<dbReference type="Pfam" id="PF12833">
    <property type="entry name" value="HTH_18"/>
    <property type="match status" value="1"/>
</dbReference>
<sequence>METSAATLDQEACYRAVLTRDARFDGRFFGCVKTTGIYCRPVCPARTPRRENMIFVVSAAAAEEAGFRACLRCRPETAPDMGAWRGTSNTVSRALSLIEQGALDQNDVEALAGRLGVGERQLRRLFRQHLGAAPVSVAQTRRVLLAKALIQESDLSMAEVALAAGFGSVRRFNETFQTLYGRPPSALRRRAERVGDGPGNGGVRLGLSYRPPYDWDTMFAALTFPDQVRDDRDGGRIWRHDLARAVDGAEGFVTATPGASGRLNLCIEADDLRALPGVLARVRRVFDLSADPEAIARDLSDDPALRPLVEARPGLRLPGQWIDTGEDAPSDRLDDAALVVRAERWRPWRAYGALHLRMAGIAADDILEMEKTNDRRAA</sequence>
<proteinExistence type="predicted"/>
<dbReference type="InterPro" id="IPR037046">
    <property type="entry name" value="AlkA_N_sf"/>
</dbReference>
<evidence type="ECO:0000256" key="5">
    <source>
        <dbReference type="ARBA" id="ARBA00022763"/>
    </source>
</evidence>
<keyword evidence="10" id="KW-0804">Transcription</keyword>
<name>A0A258FEJ9_9CAUL</name>
<dbReference type="PROSITE" id="PS01124">
    <property type="entry name" value="HTH_ARAC_FAMILY_2"/>
    <property type="match status" value="1"/>
</dbReference>
<keyword evidence="5" id="KW-0227">DNA damage</keyword>
<evidence type="ECO:0000256" key="9">
    <source>
        <dbReference type="ARBA" id="ARBA00023159"/>
    </source>
</evidence>
<keyword evidence="3" id="KW-0808">Transferase</keyword>
<dbReference type="SUPFAM" id="SSF46689">
    <property type="entry name" value="Homeodomain-like"/>
    <property type="match status" value="1"/>
</dbReference>
<dbReference type="Pfam" id="PF02805">
    <property type="entry name" value="Ada_Zn_binding"/>
    <property type="match status" value="1"/>
</dbReference>
<keyword evidence="4" id="KW-0479">Metal-binding</keyword>
<dbReference type="InterPro" id="IPR018060">
    <property type="entry name" value="HTH_AraC"/>
</dbReference>
<dbReference type="InterPro" id="IPR050204">
    <property type="entry name" value="AraC_XylS_family_regulators"/>
</dbReference>
<evidence type="ECO:0000313" key="13">
    <source>
        <dbReference type="EMBL" id="OYX30539.1"/>
    </source>
</evidence>
<evidence type="ECO:0000313" key="14">
    <source>
        <dbReference type="Proteomes" id="UP000215595"/>
    </source>
</evidence>
<dbReference type="InterPro" id="IPR010316">
    <property type="entry name" value="AlkA_N"/>
</dbReference>
<dbReference type="EMBL" id="NCEB01000042">
    <property type="protein sequence ID" value="OYX30539.1"/>
    <property type="molecule type" value="Genomic_DNA"/>
</dbReference>
<dbReference type="InterPro" id="IPR035451">
    <property type="entry name" value="Ada-like_dom_sf"/>
</dbReference>
<evidence type="ECO:0000256" key="11">
    <source>
        <dbReference type="ARBA" id="ARBA00023204"/>
    </source>
</evidence>
<dbReference type="SMART" id="SM00342">
    <property type="entry name" value="HTH_ARAC"/>
    <property type="match status" value="1"/>
</dbReference>
<dbReference type="Gene3D" id="3.40.10.10">
    <property type="entry name" value="DNA Methylphosphotriester Repair Domain"/>
    <property type="match status" value="1"/>
</dbReference>
<comment type="caution">
    <text evidence="13">The sequence shown here is derived from an EMBL/GenBank/DDBJ whole genome shotgun (WGS) entry which is preliminary data.</text>
</comment>
<evidence type="ECO:0000256" key="10">
    <source>
        <dbReference type="ARBA" id="ARBA00023163"/>
    </source>
</evidence>
<dbReference type="Proteomes" id="UP000215595">
    <property type="component" value="Unassembled WGS sequence"/>
</dbReference>
<keyword evidence="6" id="KW-0862">Zinc</keyword>
<dbReference type="PROSITE" id="PS00041">
    <property type="entry name" value="HTH_ARAC_FAMILY_1"/>
    <property type="match status" value="1"/>
</dbReference>
<dbReference type="InterPro" id="IPR018062">
    <property type="entry name" value="HTH_AraC-typ_CS"/>
</dbReference>
<keyword evidence="8" id="KW-0238">DNA-binding</keyword>
<comment type="cofactor">
    <cofactor evidence="1">
        <name>Zn(2+)</name>
        <dbReference type="ChEBI" id="CHEBI:29105"/>
    </cofactor>
</comment>
<dbReference type="GO" id="GO:0043565">
    <property type="term" value="F:sequence-specific DNA binding"/>
    <property type="evidence" value="ECO:0007669"/>
    <property type="project" value="InterPro"/>
</dbReference>
<evidence type="ECO:0000256" key="8">
    <source>
        <dbReference type="ARBA" id="ARBA00023125"/>
    </source>
</evidence>
<accession>A0A258FEJ9</accession>
<evidence type="ECO:0000256" key="1">
    <source>
        <dbReference type="ARBA" id="ARBA00001947"/>
    </source>
</evidence>
<dbReference type="Gene3D" id="3.30.310.20">
    <property type="entry name" value="DNA-3-methyladenine glycosylase AlkA, N-terminal domain"/>
    <property type="match status" value="1"/>
</dbReference>
<dbReference type="GO" id="GO:0006307">
    <property type="term" value="P:DNA alkylation repair"/>
    <property type="evidence" value="ECO:0007669"/>
    <property type="project" value="UniProtKB-ARBA"/>
</dbReference>
<dbReference type="GO" id="GO:0008168">
    <property type="term" value="F:methyltransferase activity"/>
    <property type="evidence" value="ECO:0007669"/>
    <property type="project" value="UniProtKB-KW"/>
</dbReference>
<dbReference type="InterPro" id="IPR009057">
    <property type="entry name" value="Homeodomain-like_sf"/>
</dbReference>
<keyword evidence="2" id="KW-0489">Methyltransferase</keyword>
<dbReference type="SUPFAM" id="SSF57884">
    <property type="entry name" value="Ada DNA repair protein, N-terminal domain (N-Ada 10)"/>
    <property type="match status" value="1"/>
</dbReference>
<dbReference type="SMART" id="SM01009">
    <property type="entry name" value="AlkA_N"/>
    <property type="match status" value="1"/>
</dbReference>
<feature type="domain" description="HTH araC/xylS-type" evidence="12">
    <location>
        <begin position="92"/>
        <end position="190"/>
    </location>
</feature>
<dbReference type="Gene3D" id="1.10.1670.10">
    <property type="entry name" value="Helix-hairpin-Helix base-excision DNA repair enzymes (C-terminal)"/>
    <property type="match status" value="1"/>
</dbReference>
<gene>
    <name evidence="13" type="ORF">B7Z01_14195</name>
</gene>
<evidence type="ECO:0000256" key="7">
    <source>
        <dbReference type="ARBA" id="ARBA00023015"/>
    </source>
</evidence>
<evidence type="ECO:0000256" key="2">
    <source>
        <dbReference type="ARBA" id="ARBA00022603"/>
    </source>
</evidence>
<keyword evidence="7" id="KW-0805">Transcription regulation</keyword>
<dbReference type="PANTHER" id="PTHR46796:SF6">
    <property type="entry name" value="ARAC SUBFAMILY"/>
    <property type="match status" value="1"/>
</dbReference>
<dbReference type="GO" id="GO:0008270">
    <property type="term" value="F:zinc ion binding"/>
    <property type="evidence" value="ECO:0007669"/>
    <property type="project" value="InterPro"/>
</dbReference>
<keyword evidence="9" id="KW-0010">Activator</keyword>
<evidence type="ECO:0000256" key="4">
    <source>
        <dbReference type="ARBA" id="ARBA00022723"/>
    </source>
</evidence>
<dbReference type="InterPro" id="IPR004026">
    <property type="entry name" value="Ada_DNA_repair_Zn-bd"/>
</dbReference>